<dbReference type="Pfam" id="PF07731">
    <property type="entry name" value="Cu-oxidase_2"/>
    <property type="match status" value="1"/>
</dbReference>
<dbReference type="AlphaFoldDB" id="K9AF13"/>
<feature type="compositionally biased region" description="Basic and acidic residues" evidence="4">
    <location>
        <begin position="40"/>
        <end position="56"/>
    </location>
</feature>
<dbReference type="GO" id="GO:0005507">
    <property type="term" value="F:copper ion binding"/>
    <property type="evidence" value="ECO:0007669"/>
    <property type="project" value="InterPro"/>
</dbReference>
<dbReference type="InterPro" id="IPR011707">
    <property type="entry name" value="Cu-oxidase-like_N"/>
</dbReference>
<gene>
    <name evidence="8" type="ORF">C273_10502</name>
</gene>
<dbReference type="PROSITE" id="PS00080">
    <property type="entry name" value="MULTICOPPER_OXIDASE2"/>
    <property type="match status" value="1"/>
</dbReference>
<keyword evidence="3" id="KW-0560">Oxidoreductase</keyword>
<evidence type="ECO:0000259" key="7">
    <source>
        <dbReference type="Pfam" id="PF07732"/>
    </source>
</evidence>
<organism evidence="8 9">
    <name type="scientific">Staphylococcus massiliensis S46</name>
    <dbReference type="NCBI Taxonomy" id="1229783"/>
    <lineage>
        <taxon>Bacteria</taxon>
        <taxon>Bacillati</taxon>
        <taxon>Bacillota</taxon>
        <taxon>Bacilli</taxon>
        <taxon>Bacillales</taxon>
        <taxon>Staphylococcaceae</taxon>
        <taxon>Staphylococcus</taxon>
    </lineage>
</organism>
<dbReference type="OrthoDB" id="9757546at2"/>
<keyword evidence="2" id="KW-0479">Metal-binding</keyword>
<dbReference type="EMBL" id="AMSQ01000023">
    <property type="protein sequence ID" value="EKU45874.1"/>
    <property type="molecule type" value="Genomic_DNA"/>
</dbReference>
<evidence type="ECO:0000256" key="2">
    <source>
        <dbReference type="ARBA" id="ARBA00022723"/>
    </source>
</evidence>
<dbReference type="Proteomes" id="UP000009885">
    <property type="component" value="Unassembled WGS sequence"/>
</dbReference>
<dbReference type="PANTHER" id="PTHR48267">
    <property type="entry name" value="CUPREDOXIN SUPERFAMILY PROTEIN"/>
    <property type="match status" value="1"/>
</dbReference>
<dbReference type="CDD" id="cd13890">
    <property type="entry name" value="CuRO_3_CueO_FtsP"/>
    <property type="match status" value="1"/>
</dbReference>
<feature type="domain" description="Plastocyanin-like" evidence="7">
    <location>
        <begin position="89"/>
        <end position="203"/>
    </location>
</feature>
<reference evidence="8 9" key="1">
    <citation type="journal article" date="2013" name="Genome Announc.">
        <title>Genome Sequence of Staphylococcus massiliensis Strain S46, Isolated from the Surface of Healthy Human Skin.</title>
        <authorList>
            <person name="Srivastav R."/>
            <person name="Singh A."/>
            <person name="Jangir P.K."/>
            <person name="Kumari C."/>
            <person name="Muduli S."/>
            <person name="Sharma R."/>
        </authorList>
    </citation>
    <scope>NUCLEOTIDE SEQUENCE [LARGE SCALE GENOMIC DNA]</scope>
    <source>
        <strain evidence="8 9">S46</strain>
    </source>
</reference>
<name>K9AF13_9STAP</name>
<evidence type="ECO:0000256" key="5">
    <source>
        <dbReference type="SAM" id="SignalP"/>
    </source>
</evidence>
<protein>
    <submittedName>
        <fullName evidence="8">Multicopper oxidase</fullName>
    </submittedName>
</protein>
<dbReference type="SUPFAM" id="SSF49503">
    <property type="entry name" value="Cupredoxins"/>
    <property type="match status" value="3"/>
</dbReference>
<dbReference type="GO" id="GO:0016491">
    <property type="term" value="F:oxidoreductase activity"/>
    <property type="evidence" value="ECO:0007669"/>
    <property type="project" value="UniProtKB-KW"/>
</dbReference>
<keyword evidence="9" id="KW-1185">Reference proteome</keyword>
<evidence type="ECO:0000256" key="1">
    <source>
        <dbReference type="ARBA" id="ARBA00010609"/>
    </source>
</evidence>
<dbReference type="InterPro" id="IPR011706">
    <property type="entry name" value="Cu-oxidase_C"/>
</dbReference>
<dbReference type="PATRIC" id="fig|1229783.3.peg.2090"/>
<evidence type="ECO:0000256" key="4">
    <source>
        <dbReference type="SAM" id="MobiDB-lite"/>
    </source>
</evidence>
<comment type="caution">
    <text evidence="8">The sequence shown here is derived from an EMBL/GenBank/DDBJ whole genome shotgun (WGS) entry which is preliminary data.</text>
</comment>
<dbReference type="eggNOG" id="COG2132">
    <property type="taxonomic scope" value="Bacteria"/>
</dbReference>
<dbReference type="InterPro" id="IPR008972">
    <property type="entry name" value="Cupredoxin"/>
</dbReference>
<accession>K9AF13</accession>
<dbReference type="STRING" id="1229783.C273_10502"/>
<evidence type="ECO:0000256" key="3">
    <source>
        <dbReference type="ARBA" id="ARBA00023002"/>
    </source>
</evidence>
<evidence type="ECO:0000259" key="6">
    <source>
        <dbReference type="Pfam" id="PF07731"/>
    </source>
</evidence>
<dbReference type="InterPro" id="IPR002355">
    <property type="entry name" value="Cu_oxidase_Cu_BS"/>
</dbReference>
<feature type="domain" description="Plastocyanin-like" evidence="6">
    <location>
        <begin position="358"/>
        <end position="477"/>
    </location>
</feature>
<dbReference type="PANTHER" id="PTHR48267:SF1">
    <property type="entry name" value="BILIRUBIN OXIDASE"/>
    <property type="match status" value="1"/>
</dbReference>
<feature type="chain" id="PRO_5003923802" evidence="5">
    <location>
        <begin position="26"/>
        <end position="478"/>
    </location>
</feature>
<dbReference type="RefSeq" id="WP_009384761.1">
    <property type="nucleotide sequence ID" value="NZ_AMSQ01000023.1"/>
</dbReference>
<evidence type="ECO:0000313" key="8">
    <source>
        <dbReference type="EMBL" id="EKU45874.1"/>
    </source>
</evidence>
<sequence length="478" mass="54331">MKIKIFTVLAALFSMLLILSNDILAESKQNMNMNMTEDKQKQNDEMDMGGHDERKKLNSSQGENEITFPKVLKSEKDKDGYENYILKAQEGKTEFYKGSFSDTLGYNGSILGPTLKLKKGEKVKIKLVNNLDENTTFHWHGLEIDGKVDGGPSQVIKPGEEKIIKFEVEQEAATLWYHPHPSPNTAKQVYNGLSGLLYIEDNENLNYPNEYGKNDLPIVIQDKTFISKKLNYSKTKDIDGTQGDIVVVNGKVNPKLTTKEGKVRLRLLNGSNARDLNLKLSNNQSFEYIASDGGYLEEKQQLNEINLAPSERKEIIVDLSKIKGEEVDLVDNEDTVVLPINYKESKDNKETTSKVDKKIKLEGMDDKVTINDKKYDPDRIDFTQKKNQKEIWEIENVKDKMGGMKHPFHIHGTQFKVVSVDRKAPPKDMRGKKDVISLKPGQKAKIEVVFKNSGTYMFHCHILEHEDNGMMGQVKVTK</sequence>
<keyword evidence="5" id="KW-0732">Signal</keyword>
<comment type="similarity">
    <text evidence="1">Belongs to the multicopper oxidase family.</text>
</comment>
<dbReference type="CDD" id="cd04232">
    <property type="entry name" value="CuRO_1_CueO_FtsP"/>
    <property type="match status" value="1"/>
</dbReference>
<proteinExistence type="inferred from homology"/>
<feature type="region of interest" description="Disordered" evidence="4">
    <location>
        <begin position="40"/>
        <end position="66"/>
    </location>
</feature>
<dbReference type="PROSITE" id="PS00079">
    <property type="entry name" value="MULTICOPPER_OXIDASE1"/>
    <property type="match status" value="1"/>
</dbReference>
<evidence type="ECO:0000313" key="9">
    <source>
        <dbReference type="Proteomes" id="UP000009885"/>
    </source>
</evidence>
<feature type="signal peptide" evidence="5">
    <location>
        <begin position="1"/>
        <end position="25"/>
    </location>
</feature>
<dbReference type="InterPro" id="IPR045087">
    <property type="entry name" value="Cu-oxidase_fam"/>
</dbReference>
<dbReference type="InterPro" id="IPR033138">
    <property type="entry name" value="Cu_oxidase_CS"/>
</dbReference>
<dbReference type="Gene3D" id="2.60.40.420">
    <property type="entry name" value="Cupredoxins - blue copper proteins"/>
    <property type="match status" value="3"/>
</dbReference>
<dbReference type="Pfam" id="PF07732">
    <property type="entry name" value="Cu-oxidase_3"/>
    <property type="match status" value="1"/>
</dbReference>